<name>A0A1T1ARE7_RHOFE</name>
<evidence type="ECO:0000313" key="2">
    <source>
        <dbReference type="Proteomes" id="UP000190750"/>
    </source>
</evidence>
<organism evidence="1 2">
    <name type="scientific">Rhodoferax fermentans</name>
    <dbReference type="NCBI Taxonomy" id="28066"/>
    <lineage>
        <taxon>Bacteria</taxon>
        <taxon>Pseudomonadati</taxon>
        <taxon>Pseudomonadota</taxon>
        <taxon>Betaproteobacteria</taxon>
        <taxon>Burkholderiales</taxon>
        <taxon>Comamonadaceae</taxon>
        <taxon>Rhodoferax</taxon>
    </lineage>
</organism>
<protein>
    <submittedName>
        <fullName evidence="1">Uncharacterized protein</fullName>
    </submittedName>
</protein>
<dbReference type="Pfam" id="PF05930">
    <property type="entry name" value="Phage_AlpA"/>
    <property type="match status" value="1"/>
</dbReference>
<dbReference type="RefSeq" id="WP_078364511.1">
    <property type="nucleotide sequence ID" value="NZ_MTJN01000002.1"/>
</dbReference>
<gene>
    <name evidence="1" type="ORF">RF819_08095</name>
</gene>
<dbReference type="EMBL" id="MTJN01000002">
    <property type="protein sequence ID" value="OOV06691.1"/>
    <property type="molecule type" value="Genomic_DNA"/>
</dbReference>
<dbReference type="Gene3D" id="1.10.238.160">
    <property type="match status" value="1"/>
</dbReference>
<keyword evidence="2" id="KW-1185">Reference proteome</keyword>
<dbReference type="STRING" id="28066.RF819_08095"/>
<reference evidence="1 2" key="1">
    <citation type="submission" date="2017-01" db="EMBL/GenBank/DDBJ databases">
        <title>Genome sequencing of Rhodoferax fermentans JCM 7819.</title>
        <authorList>
            <person name="Kim Y.J."/>
            <person name="Farh M.E.-A."/>
            <person name="Yang D.-C."/>
        </authorList>
    </citation>
    <scope>NUCLEOTIDE SEQUENCE [LARGE SCALE GENOMIC DNA]</scope>
    <source>
        <strain evidence="1 2">JCM 7819</strain>
    </source>
</reference>
<evidence type="ECO:0000313" key="1">
    <source>
        <dbReference type="EMBL" id="OOV06691.1"/>
    </source>
</evidence>
<dbReference type="InterPro" id="IPR010260">
    <property type="entry name" value="AlpA"/>
</dbReference>
<sequence>MHIDSDSPKLSLTSKAQRPRVANIYGVPKACATSVAGALAGMPKSCLVFVSAPYAKHFKPVPKDGHTYVVQDPDRLWVHHMLQPDGKHVVLDKKKLPSGPGYSGKVSIHVKDLSGKAKKKAPRYSTKLTIGVSVERGSDDPPVIQLIDIQRVMSIVGFAKSFIYAQPDFPEPVRLGASRRAAVRWVASEVELWVQKLMAKRSTARATSATVG</sequence>
<dbReference type="OrthoDB" id="9182156at2"/>
<dbReference type="AlphaFoldDB" id="A0A1T1ARE7"/>
<accession>A0A1T1ARE7</accession>
<dbReference type="Proteomes" id="UP000190750">
    <property type="component" value="Unassembled WGS sequence"/>
</dbReference>
<proteinExistence type="predicted"/>
<comment type="caution">
    <text evidence="1">The sequence shown here is derived from an EMBL/GenBank/DDBJ whole genome shotgun (WGS) entry which is preliminary data.</text>
</comment>